<dbReference type="Gene3D" id="3.40.50.2300">
    <property type="match status" value="1"/>
</dbReference>
<evidence type="ECO:0000256" key="3">
    <source>
        <dbReference type="PROSITE-ProRule" id="PRU00169"/>
    </source>
</evidence>
<keyword evidence="1 3" id="KW-0597">Phosphoprotein</keyword>
<dbReference type="SUPFAM" id="SSF52172">
    <property type="entry name" value="CheY-like"/>
    <property type="match status" value="1"/>
</dbReference>
<keyword evidence="2 6" id="KW-0238">DNA-binding</keyword>
<dbReference type="InterPro" id="IPR016032">
    <property type="entry name" value="Sig_transdc_resp-reg_C-effctor"/>
</dbReference>
<name>A0A317EYE9_9SPHI</name>
<evidence type="ECO:0000313" key="6">
    <source>
        <dbReference type="EMBL" id="PWS31881.1"/>
    </source>
</evidence>
<organism evidence="6 7">
    <name type="scientific">Pedobacter paludis</name>
    <dbReference type="NCBI Taxonomy" id="2203212"/>
    <lineage>
        <taxon>Bacteria</taxon>
        <taxon>Pseudomonadati</taxon>
        <taxon>Bacteroidota</taxon>
        <taxon>Sphingobacteriia</taxon>
        <taxon>Sphingobacteriales</taxon>
        <taxon>Sphingobacteriaceae</taxon>
        <taxon>Pedobacter</taxon>
    </lineage>
</organism>
<dbReference type="SUPFAM" id="SSF46894">
    <property type="entry name" value="C-terminal effector domain of the bipartite response regulators"/>
    <property type="match status" value="1"/>
</dbReference>
<gene>
    <name evidence="6" type="ORF">DF947_08775</name>
</gene>
<dbReference type="Pfam" id="PF00072">
    <property type="entry name" value="Response_reg"/>
    <property type="match status" value="1"/>
</dbReference>
<dbReference type="GO" id="GO:0006355">
    <property type="term" value="P:regulation of DNA-templated transcription"/>
    <property type="evidence" value="ECO:0007669"/>
    <property type="project" value="InterPro"/>
</dbReference>
<protein>
    <submittedName>
        <fullName evidence="6">DNA-binding response regulator</fullName>
    </submittedName>
</protein>
<feature type="domain" description="HTH luxR-type" evidence="4">
    <location>
        <begin position="152"/>
        <end position="217"/>
    </location>
</feature>
<dbReference type="PANTHER" id="PTHR43214:SF43">
    <property type="entry name" value="TWO-COMPONENT RESPONSE REGULATOR"/>
    <property type="match status" value="1"/>
</dbReference>
<accession>A0A317EYE9</accession>
<dbReference type="EMBL" id="QGNY01000003">
    <property type="protein sequence ID" value="PWS31881.1"/>
    <property type="molecule type" value="Genomic_DNA"/>
</dbReference>
<evidence type="ECO:0000259" key="4">
    <source>
        <dbReference type="PROSITE" id="PS50043"/>
    </source>
</evidence>
<sequence>MKIPIKVLLADDHTIMRNGIISLLSNEPTINIIAESSSGSKVLNLLKTAPMPDIIITDITLADMNGIELTTIIKARYPKIKVIILTTLDHENYVSQSLDAGASGYLLKSVNIEEVIFAIKNVSMGYKYICTAITIKLLAQLRGRFAIGSSSVLKSDIELSKRELEILNLIAEGFTNSEIAEKLFTSKRTIEGNRQSLLDKTGKKNTASLINFVVRNGIID</sequence>
<proteinExistence type="predicted"/>
<dbReference type="CDD" id="cd17535">
    <property type="entry name" value="REC_NarL-like"/>
    <property type="match status" value="1"/>
</dbReference>
<keyword evidence="7" id="KW-1185">Reference proteome</keyword>
<evidence type="ECO:0000256" key="1">
    <source>
        <dbReference type="ARBA" id="ARBA00022553"/>
    </source>
</evidence>
<dbReference type="PANTHER" id="PTHR43214">
    <property type="entry name" value="TWO-COMPONENT RESPONSE REGULATOR"/>
    <property type="match status" value="1"/>
</dbReference>
<dbReference type="Pfam" id="PF00196">
    <property type="entry name" value="GerE"/>
    <property type="match status" value="1"/>
</dbReference>
<dbReference type="PRINTS" id="PR00038">
    <property type="entry name" value="HTHLUXR"/>
</dbReference>
<feature type="domain" description="Response regulatory" evidence="5">
    <location>
        <begin position="6"/>
        <end position="123"/>
    </location>
</feature>
<evidence type="ECO:0000256" key="2">
    <source>
        <dbReference type="ARBA" id="ARBA00023125"/>
    </source>
</evidence>
<dbReference type="RefSeq" id="WP_109929338.1">
    <property type="nucleotide sequence ID" value="NZ_QGNY01000003.1"/>
</dbReference>
<dbReference type="OrthoDB" id="9797341at2"/>
<dbReference type="InterPro" id="IPR000792">
    <property type="entry name" value="Tscrpt_reg_LuxR_C"/>
</dbReference>
<dbReference type="InterPro" id="IPR011006">
    <property type="entry name" value="CheY-like_superfamily"/>
</dbReference>
<dbReference type="PROSITE" id="PS50043">
    <property type="entry name" value="HTH_LUXR_2"/>
    <property type="match status" value="1"/>
</dbReference>
<evidence type="ECO:0000313" key="7">
    <source>
        <dbReference type="Proteomes" id="UP000245391"/>
    </source>
</evidence>
<dbReference type="GO" id="GO:0003677">
    <property type="term" value="F:DNA binding"/>
    <property type="evidence" value="ECO:0007669"/>
    <property type="project" value="UniProtKB-KW"/>
</dbReference>
<feature type="modified residue" description="4-aspartylphosphate" evidence="3">
    <location>
        <position position="58"/>
    </location>
</feature>
<dbReference type="SMART" id="SM00421">
    <property type="entry name" value="HTH_LUXR"/>
    <property type="match status" value="1"/>
</dbReference>
<dbReference type="Proteomes" id="UP000245391">
    <property type="component" value="Unassembled WGS sequence"/>
</dbReference>
<dbReference type="PROSITE" id="PS50110">
    <property type="entry name" value="RESPONSE_REGULATORY"/>
    <property type="match status" value="1"/>
</dbReference>
<comment type="caution">
    <text evidence="6">The sequence shown here is derived from an EMBL/GenBank/DDBJ whole genome shotgun (WGS) entry which is preliminary data.</text>
</comment>
<dbReference type="SMART" id="SM00448">
    <property type="entry name" value="REC"/>
    <property type="match status" value="1"/>
</dbReference>
<dbReference type="GO" id="GO:0000160">
    <property type="term" value="P:phosphorelay signal transduction system"/>
    <property type="evidence" value="ECO:0007669"/>
    <property type="project" value="InterPro"/>
</dbReference>
<dbReference type="InterPro" id="IPR058245">
    <property type="entry name" value="NreC/VraR/RcsB-like_REC"/>
</dbReference>
<dbReference type="InterPro" id="IPR001789">
    <property type="entry name" value="Sig_transdc_resp-reg_receiver"/>
</dbReference>
<dbReference type="InterPro" id="IPR039420">
    <property type="entry name" value="WalR-like"/>
</dbReference>
<dbReference type="AlphaFoldDB" id="A0A317EYE9"/>
<reference evidence="7" key="1">
    <citation type="submission" date="2018-05" db="EMBL/GenBank/DDBJ databases">
        <title>Pedobacter paludis sp. nov., isolated from wetland soil.</title>
        <authorList>
            <person name="Zhang Y."/>
        </authorList>
    </citation>
    <scope>NUCLEOTIDE SEQUENCE [LARGE SCALE GENOMIC DNA]</scope>
    <source>
        <strain evidence="7">R-8</strain>
    </source>
</reference>
<dbReference type="CDD" id="cd06170">
    <property type="entry name" value="LuxR_C_like"/>
    <property type="match status" value="1"/>
</dbReference>
<evidence type="ECO:0000259" key="5">
    <source>
        <dbReference type="PROSITE" id="PS50110"/>
    </source>
</evidence>